<dbReference type="Pfam" id="PF00069">
    <property type="entry name" value="Pkinase"/>
    <property type="match status" value="1"/>
</dbReference>
<evidence type="ECO:0000256" key="3">
    <source>
        <dbReference type="PROSITE-ProRule" id="PRU10141"/>
    </source>
</evidence>
<dbReference type="InterPro" id="IPR008271">
    <property type="entry name" value="Ser/Thr_kinase_AS"/>
</dbReference>
<keyword evidence="6" id="KW-1185">Reference proteome</keyword>
<sequence>MHIGNYNNRELLEVNLHYLHSQGKLTEETGFFLRRMYNYPHNIYSFIKEVWEAQGSKEIHTNTQYIDNRYTLVCKTPIGSGGMGEVYPFWDAQEQKVVAFKIAKLVCSASGENRRLLREGEVLKRLHEVHPNIVKYQDLRIEKFGDLFSEDAICLVMEYVEGRSLKEFALRKGLYWYDMCRRENRKLDQLLQSNIGYICTIAKALQTLHKKGLVHRDVKPTNIIISDDVPILIDFGIAQRIEAEGYLRTICSMASNIGTPPFMDPGTALSFIDLLHLQKDIQDKSWEEFLRNVKKPLLEYPTKMKPLKKKIKQIKTKLFVDKWLYNKPPKIDEVAWEEVEQIINEIRFCSDPKEDVYSLGATLYWCLTGETLFSTPEQARMYYHNPSKIHLVRRMNIVDFAQPKKITKVIKKLEKIIQHTLNPDPVKRWSCEKLIKALEPFANNLYAR</sequence>
<dbReference type="GO" id="GO:0005524">
    <property type="term" value="F:ATP binding"/>
    <property type="evidence" value="ECO:0007669"/>
    <property type="project" value="UniProtKB-UniRule"/>
</dbReference>
<accession>A0A5S9IIW5</accession>
<reference evidence="5 6" key="1">
    <citation type="submission" date="2019-08" db="EMBL/GenBank/DDBJ databases">
        <title>Complete genome sequence of Candidatus Uab amorphum.</title>
        <authorList>
            <person name="Shiratori T."/>
            <person name="Suzuki S."/>
            <person name="Kakizawa Y."/>
            <person name="Ishida K."/>
        </authorList>
    </citation>
    <scope>NUCLEOTIDE SEQUENCE [LARGE SCALE GENOMIC DNA]</scope>
    <source>
        <strain evidence="5 6">SRT547</strain>
    </source>
</reference>
<dbReference type="SMART" id="SM00220">
    <property type="entry name" value="S_TKc"/>
    <property type="match status" value="1"/>
</dbReference>
<keyword evidence="5" id="KW-0808">Transferase</keyword>
<evidence type="ECO:0000313" key="5">
    <source>
        <dbReference type="EMBL" id="BBM82678.1"/>
    </source>
</evidence>
<keyword evidence="2 3" id="KW-0067">ATP-binding</keyword>
<evidence type="ECO:0000256" key="1">
    <source>
        <dbReference type="ARBA" id="ARBA00022741"/>
    </source>
</evidence>
<dbReference type="SUPFAM" id="SSF56112">
    <property type="entry name" value="Protein kinase-like (PK-like)"/>
    <property type="match status" value="1"/>
</dbReference>
<keyword evidence="5" id="KW-0418">Kinase</keyword>
<dbReference type="GO" id="GO:0004674">
    <property type="term" value="F:protein serine/threonine kinase activity"/>
    <property type="evidence" value="ECO:0007669"/>
    <property type="project" value="UniProtKB-KW"/>
</dbReference>
<keyword evidence="1 3" id="KW-0547">Nucleotide-binding</keyword>
<evidence type="ECO:0000259" key="4">
    <source>
        <dbReference type="PROSITE" id="PS50011"/>
    </source>
</evidence>
<gene>
    <name evidence="5" type="ORF">UABAM_01021</name>
</gene>
<dbReference type="PROSITE" id="PS00108">
    <property type="entry name" value="PROTEIN_KINASE_ST"/>
    <property type="match status" value="1"/>
</dbReference>
<keyword evidence="5" id="KW-0723">Serine/threonine-protein kinase</keyword>
<protein>
    <submittedName>
        <fullName evidence="5">Serine/threonine protein kinase</fullName>
    </submittedName>
</protein>
<dbReference type="PANTHER" id="PTHR44167">
    <property type="entry name" value="OVARIAN-SPECIFIC SERINE/THREONINE-PROTEIN KINASE LOK-RELATED"/>
    <property type="match status" value="1"/>
</dbReference>
<feature type="domain" description="Protein kinase" evidence="4">
    <location>
        <begin position="72"/>
        <end position="442"/>
    </location>
</feature>
<dbReference type="PROSITE" id="PS00107">
    <property type="entry name" value="PROTEIN_KINASE_ATP"/>
    <property type="match status" value="1"/>
</dbReference>
<dbReference type="Gene3D" id="1.10.510.10">
    <property type="entry name" value="Transferase(Phosphotransferase) domain 1"/>
    <property type="match status" value="2"/>
</dbReference>
<dbReference type="InterPro" id="IPR011009">
    <property type="entry name" value="Kinase-like_dom_sf"/>
</dbReference>
<dbReference type="PANTHER" id="PTHR44167:SF24">
    <property type="entry name" value="SERINE_THREONINE-PROTEIN KINASE CHK2"/>
    <property type="match status" value="1"/>
</dbReference>
<organism evidence="5 6">
    <name type="scientific">Uabimicrobium amorphum</name>
    <dbReference type="NCBI Taxonomy" id="2596890"/>
    <lineage>
        <taxon>Bacteria</taxon>
        <taxon>Pseudomonadati</taxon>
        <taxon>Planctomycetota</taxon>
        <taxon>Candidatus Uabimicrobiia</taxon>
        <taxon>Candidatus Uabimicrobiales</taxon>
        <taxon>Candidatus Uabimicrobiaceae</taxon>
        <taxon>Candidatus Uabimicrobium</taxon>
    </lineage>
</organism>
<dbReference type="RefSeq" id="WP_151966914.1">
    <property type="nucleotide sequence ID" value="NZ_AP019860.1"/>
</dbReference>
<evidence type="ECO:0000313" key="6">
    <source>
        <dbReference type="Proteomes" id="UP000326354"/>
    </source>
</evidence>
<dbReference type="EMBL" id="AP019860">
    <property type="protein sequence ID" value="BBM82678.1"/>
    <property type="molecule type" value="Genomic_DNA"/>
</dbReference>
<dbReference type="InterPro" id="IPR017441">
    <property type="entry name" value="Protein_kinase_ATP_BS"/>
</dbReference>
<name>A0A5S9IIW5_UABAM</name>
<feature type="binding site" evidence="3">
    <location>
        <position position="101"/>
    </location>
    <ligand>
        <name>ATP</name>
        <dbReference type="ChEBI" id="CHEBI:30616"/>
    </ligand>
</feature>
<dbReference type="Proteomes" id="UP000326354">
    <property type="component" value="Chromosome"/>
</dbReference>
<dbReference type="KEGG" id="uam:UABAM_01021"/>
<evidence type="ECO:0000256" key="2">
    <source>
        <dbReference type="ARBA" id="ARBA00022840"/>
    </source>
</evidence>
<dbReference type="CDD" id="cd14014">
    <property type="entry name" value="STKc_PknB_like"/>
    <property type="match status" value="1"/>
</dbReference>
<proteinExistence type="predicted"/>
<dbReference type="PROSITE" id="PS50011">
    <property type="entry name" value="PROTEIN_KINASE_DOM"/>
    <property type="match status" value="1"/>
</dbReference>
<dbReference type="InterPro" id="IPR000719">
    <property type="entry name" value="Prot_kinase_dom"/>
</dbReference>
<dbReference type="OrthoDB" id="9788659at2"/>
<dbReference type="AlphaFoldDB" id="A0A5S9IIW5"/>